<feature type="region of interest" description="Disordered" evidence="4">
    <location>
        <begin position="1"/>
        <end position="117"/>
    </location>
</feature>
<gene>
    <name evidence="6" type="ORF">CEY16_01130</name>
</gene>
<evidence type="ECO:0000256" key="1">
    <source>
        <dbReference type="ARBA" id="ARBA00022722"/>
    </source>
</evidence>
<dbReference type="InterPro" id="IPR002071">
    <property type="entry name" value="Thermonucl_AS"/>
</dbReference>
<dbReference type="Pfam" id="PF00565">
    <property type="entry name" value="SNase"/>
    <property type="match status" value="1"/>
</dbReference>
<dbReference type="PANTHER" id="PTHR12302:SF3">
    <property type="entry name" value="SERINE_THREONINE-PROTEIN KINASE 31"/>
    <property type="match status" value="1"/>
</dbReference>
<dbReference type="GO" id="GO:0016787">
    <property type="term" value="F:hydrolase activity"/>
    <property type="evidence" value="ECO:0007669"/>
    <property type="project" value="UniProtKB-KW"/>
</dbReference>
<keyword evidence="2" id="KW-0255">Endonuclease</keyword>
<dbReference type="PROSITE" id="PS01123">
    <property type="entry name" value="TNASE_1"/>
    <property type="match status" value="1"/>
</dbReference>
<dbReference type="PROSITE" id="PS50830">
    <property type="entry name" value="TNASE_3"/>
    <property type="match status" value="1"/>
</dbReference>
<dbReference type="GO" id="GO:0003676">
    <property type="term" value="F:nucleic acid binding"/>
    <property type="evidence" value="ECO:0007669"/>
    <property type="project" value="InterPro"/>
</dbReference>
<proteinExistence type="predicted"/>
<keyword evidence="7" id="KW-1185">Reference proteome</keyword>
<reference evidence="6 7" key="1">
    <citation type="submission" date="2017-06" db="EMBL/GenBank/DDBJ databases">
        <title>the draft geome sequence of Illustriluteabacillus marina B3227.</title>
        <authorList>
            <person name="He R.-H."/>
            <person name="Du Z.-J."/>
        </authorList>
    </citation>
    <scope>NUCLEOTIDE SEQUENCE [LARGE SCALE GENOMIC DNA]</scope>
    <source>
        <strain evidence="6 7">B3227</strain>
    </source>
</reference>
<feature type="compositionally biased region" description="Low complexity" evidence="4">
    <location>
        <begin position="261"/>
        <end position="288"/>
    </location>
</feature>
<feature type="compositionally biased region" description="Basic and acidic residues" evidence="4">
    <location>
        <begin position="319"/>
        <end position="331"/>
    </location>
</feature>
<dbReference type="GO" id="GO:0004519">
    <property type="term" value="F:endonuclease activity"/>
    <property type="evidence" value="ECO:0007669"/>
    <property type="project" value="UniProtKB-KW"/>
</dbReference>
<dbReference type="EMBL" id="PJNH01000001">
    <property type="protein sequence ID" value="PKR79357.1"/>
    <property type="molecule type" value="Genomic_DNA"/>
</dbReference>
<feature type="compositionally biased region" description="Acidic residues" evidence="4">
    <location>
        <begin position="34"/>
        <end position="52"/>
    </location>
</feature>
<evidence type="ECO:0000256" key="3">
    <source>
        <dbReference type="ARBA" id="ARBA00022801"/>
    </source>
</evidence>
<protein>
    <recommendedName>
        <fullName evidence="5">TNase-like domain-containing protein</fullName>
    </recommendedName>
</protein>
<keyword evidence="1" id="KW-0540">Nuclease</keyword>
<name>A0A2I0QYE7_9BACI</name>
<feature type="region of interest" description="Disordered" evidence="4">
    <location>
        <begin position="254"/>
        <end position="339"/>
    </location>
</feature>
<feature type="domain" description="TNase-like" evidence="5">
    <location>
        <begin position="114"/>
        <end position="246"/>
    </location>
</feature>
<organism evidence="6 7">
    <name type="scientific">Halalkalibacillus sediminis</name>
    <dbReference type="NCBI Taxonomy" id="2018042"/>
    <lineage>
        <taxon>Bacteria</taxon>
        <taxon>Bacillati</taxon>
        <taxon>Bacillota</taxon>
        <taxon>Bacilli</taxon>
        <taxon>Bacillales</taxon>
        <taxon>Bacillaceae</taxon>
        <taxon>Halalkalibacillus</taxon>
    </lineage>
</organism>
<dbReference type="AlphaFoldDB" id="A0A2I0QYE7"/>
<accession>A0A2I0QYE7</accession>
<dbReference type="Gene3D" id="2.40.50.90">
    <property type="match status" value="1"/>
</dbReference>
<keyword evidence="3" id="KW-0378">Hydrolase</keyword>
<dbReference type="Proteomes" id="UP000243524">
    <property type="component" value="Unassembled WGS sequence"/>
</dbReference>
<evidence type="ECO:0000313" key="7">
    <source>
        <dbReference type="Proteomes" id="UP000243524"/>
    </source>
</evidence>
<evidence type="ECO:0000259" key="5">
    <source>
        <dbReference type="PROSITE" id="PS50830"/>
    </source>
</evidence>
<dbReference type="InterPro" id="IPR035437">
    <property type="entry name" value="SNase_OB-fold_sf"/>
</dbReference>
<dbReference type="SMART" id="SM00318">
    <property type="entry name" value="SNc"/>
    <property type="match status" value="1"/>
</dbReference>
<dbReference type="SUPFAM" id="SSF50199">
    <property type="entry name" value="Staphylococcal nuclease"/>
    <property type="match status" value="1"/>
</dbReference>
<feature type="compositionally biased region" description="Basic and acidic residues" evidence="4">
    <location>
        <begin position="291"/>
        <end position="309"/>
    </location>
</feature>
<evidence type="ECO:0000256" key="2">
    <source>
        <dbReference type="ARBA" id="ARBA00022759"/>
    </source>
</evidence>
<comment type="caution">
    <text evidence="6">The sequence shown here is derived from an EMBL/GenBank/DDBJ whole genome shotgun (WGS) entry which is preliminary data.</text>
</comment>
<dbReference type="PANTHER" id="PTHR12302">
    <property type="entry name" value="EBNA2 BINDING PROTEIN P100"/>
    <property type="match status" value="1"/>
</dbReference>
<feature type="compositionally biased region" description="Acidic residues" evidence="4">
    <location>
        <begin position="8"/>
        <end position="27"/>
    </location>
</feature>
<sequence>MIGVFGEPVEDELSDSEDTEEIEDEETASNQGDLESDSRDEPEEEAETNSSEDDNKEKDDTGSDEPDKNTEEQDPSKNKEESSDDTEQSNNDVNKSEETSDQSTDSDKSNGPTDSVAATVTRVVDGDTIEIQINGQEEQVRLLLVDTPETKHPSLPVQPFGPEASEFAKQKLSGKDIQLEYDGPKRDKYDRLLGYIWVDGQMFNEMLLAEGLARLAYVYDPPYTHYNAYVKAQTKAMNAGKGIWSIEGYVQEDGFNHEGENSSNSDSGASESTTSNSNSSNNTSSNGNLKYDPDGPDRDCGDFDTHQEAQDFYIAAGGPDKDPHRLDRENDGLACESLP</sequence>
<evidence type="ECO:0000256" key="4">
    <source>
        <dbReference type="SAM" id="MobiDB-lite"/>
    </source>
</evidence>
<dbReference type="CDD" id="cd00175">
    <property type="entry name" value="SNc"/>
    <property type="match status" value="1"/>
</dbReference>
<dbReference type="InterPro" id="IPR016071">
    <property type="entry name" value="Staphylococal_nuclease_OB-fold"/>
</dbReference>
<evidence type="ECO:0000313" key="6">
    <source>
        <dbReference type="EMBL" id="PKR79357.1"/>
    </source>
</evidence>
<feature type="compositionally biased region" description="Basic and acidic residues" evidence="4">
    <location>
        <begin position="53"/>
        <end position="81"/>
    </location>
</feature>